<protein>
    <submittedName>
        <fullName evidence="2">Uncharacterized protein</fullName>
    </submittedName>
</protein>
<sequence>MINYILRIIYNFYLENPLISDVIIFAMLDIAIGAIIIVIII</sequence>
<feature type="transmembrane region" description="Helical" evidence="1">
    <location>
        <begin position="22"/>
        <end position="40"/>
    </location>
</feature>
<keyword evidence="1" id="KW-0472">Membrane</keyword>
<feature type="non-terminal residue" evidence="2">
    <location>
        <position position="41"/>
    </location>
</feature>
<dbReference type="EMBL" id="FMTE01000049">
    <property type="protein sequence ID" value="SCW45835.1"/>
    <property type="molecule type" value="Genomic_DNA"/>
</dbReference>
<gene>
    <name evidence="2" type="ORF">SAMN02983004_01168</name>
</gene>
<proteinExistence type="predicted"/>
<evidence type="ECO:0000256" key="1">
    <source>
        <dbReference type="SAM" id="Phobius"/>
    </source>
</evidence>
<evidence type="ECO:0000313" key="2">
    <source>
        <dbReference type="EMBL" id="SCW45835.1"/>
    </source>
</evidence>
<name>A0A1G4QN17_BORJA</name>
<evidence type="ECO:0000313" key="3">
    <source>
        <dbReference type="Proteomes" id="UP000199262"/>
    </source>
</evidence>
<reference evidence="3" key="1">
    <citation type="submission" date="2016-10" db="EMBL/GenBank/DDBJ databases">
        <authorList>
            <person name="Varghese N."/>
            <person name="Submissions S."/>
        </authorList>
    </citation>
    <scope>NUCLEOTIDE SEQUENCE [LARGE SCALE GENOMIC DNA]</scope>
    <source>
        <strain evidence="3">ATCC 51557</strain>
    </source>
</reference>
<accession>A0A1G4QN17</accession>
<keyword evidence="3" id="KW-1185">Reference proteome</keyword>
<keyword evidence="1" id="KW-1133">Transmembrane helix</keyword>
<dbReference type="AlphaFoldDB" id="A0A1G4QN17"/>
<dbReference type="Proteomes" id="UP000199262">
    <property type="component" value="Unassembled WGS sequence"/>
</dbReference>
<organism evidence="2 3">
    <name type="scientific">Borreliella japonica</name>
    <name type="common">Borrelia japonica</name>
    <dbReference type="NCBI Taxonomy" id="34095"/>
    <lineage>
        <taxon>Bacteria</taxon>
        <taxon>Pseudomonadati</taxon>
        <taxon>Spirochaetota</taxon>
        <taxon>Spirochaetia</taxon>
        <taxon>Spirochaetales</taxon>
        <taxon>Borreliaceae</taxon>
        <taxon>Borreliella</taxon>
    </lineage>
</organism>
<keyword evidence="1" id="KW-0812">Transmembrane</keyword>